<feature type="region of interest" description="Disordered" evidence="2">
    <location>
        <begin position="343"/>
        <end position="363"/>
    </location>
</feature>
<dbReference type="HOGENOM" id="CLU_001748_1_1_5"/>
<proteinExistence type="predicted"/>
<keyword evidence="4" id="KW-0347">Helicase</keyword>
<accession>A5FUD0</accession>
<dbReference type="NCBIfam" id="NF041492">
    <property type="entry name" value="MobF"/>
    <property type="match status" value="1"/>
</dbReference>
<dbReference type="KEGG" id="acr:Acry_3619"/>
<dbReference type="Pfam" id="PF08751">
    <property type="entry name" value="TrwC"/>
    <property type="match status" value="1"/>
</dbReference>
<protein>
    <submittedName>
        <fullName evidence="4">ATP-dependent exoDNAse (Exonuclease V) alpha subunit-helicase superfamily I member-like protein</fullName>
    </submittedName>
</protein>
<evidence type="ECO:0000256" key="2">
    <source>
        <dbReference type="SAM" id="MobiDB-lite"/>
    </source>
</evidence>
<evidence type="ECO:0000313" key="4">
    <source>
        <dbReference type="EMBL" id="ABQ29212.1"/>
    </source>
</evidence>
<dbReference type="SUPFAM" id="SSF52540">
    <property type="entry name" value="P-loop containing nucleoside triphosphate hydrolases"/>
    <property type="match status" value="2"/>
</dbReference>
<dbReference type="Pfam" id="PF13604">
    <property type="entry name" value="AAA_30"/>
    <property type="match status" value="1"/>
</dbReference>
<gene>
    <name evidence="4" type="ordered locus">Acry_3619</name>
</gene>
<keyword evidence="1" id="KW-0175">Coiled coil</keyword>
<geneLocation type="plasmid" evidence="4 5">
    <name>pACRY06</name>
</geneLocation>
<dbReference type="Gene3D" id="3.40.50.300">
    <property type="entry name" value="P-loop containing nucleotide triphosphate hydrolases"/>
    <property type="match status" value="2"/>
</dbReference>
<organism evidence="4 5">
    <name type="scientific">Acidiphilium cryptum (strain JF-5)</name>
    <dbReference type="NCBI Taxonomy" id="349163"/>
    <lineage>
        <taxon>Bacteria</taxon>
        <taxon>Pseudomonadati</taxon>
        <taxon>Pseudomonadota</taxon>
        <taxon>Alphaproteobacteria</taxon>
        <taxon>Acetobacterales</taxon>
        <taxon>Acidocellaceae</taxon>
        <taxon>Acidiphilium</taxon>
    </lineage>
</organism>
<dbReference type="SUPFAM" id="SSF55464">
    <property type="entry name" value="Origin of replication-binding domain, RBD-like"/>
    <property type="match status" value="1"/>
</dbReference>
<dbReference type="EMBL" id="CP000694">
    <property type="protein sequence ID" value="ABQ29212.1"/>
    <property type="molecule type" value="Genomic_DNA"/>
</dbReference>
<dbReference type="GO" id="GO:0004386">
    <property type="term" value="F:helicase activity"/>
    <property type="evidence" value="ECO:0007669"/>
    <property type="project" value="UniProtKB-KW"/>
</dbReference>
<dbReference type="InterPro" id="IPR027417">
    <property type="entry name" value="P-loop_NTPase"/>
</dbReference>
<feature type="domain" description="TrwC relaxase" evidence="3">
    <location>
        <begin position="45"/>
        <end position="268"/>
    </location>
</feature>
<name>A5FUD0_ACICJ</name>
<keyword evidence="5" id="KW-1185">Reference proteome</keyword>
<dbReference type="AlphaFoldDB" id="A5FUD0"/>
<dbReference type="InterPro" id="IPR014862">
    <property type="entry name" value="TrwC"/>
</dbReference>
<dbReference type="GO" id="GO:0004527">
    <property type="term" value="F:exonuclease activity"/>
    <property type="evidence" value="ECO:0007669"/>
    <property type="project" value="UniProtKB-KW"/>
</dbReference>
<keyword evidence="4" id="KW-0378">Hydrolase</keyword>
<evidence type="ECO:0000256" key="1">
    <source>
        <dbReference type="SAM" id="Coils"/>
    </source>
</evidence>
<keyword evidence="4" id="KW-0269">Exonuclease</keyword>
<keyword evidence="4" id="KW-0614">Plasmid</keyword>
<dbReference type="RefSeq" id="WP_011930874.1">
    <property type="nucleotide sequence ID" value="NC_009472.1"/>
</dbReference>
<keyword evidence="4" id="KW-0540">Nuclease</keyword>
<reference evidence="4 5" key="1">
    <citation type="submission" date="2007-05" db="EMBL/GenBank/DDBJ databases">
        <title>Complete sequence of plasmid6 pACRY06 of Acidiphilium cryptum JF-5.</title>
        <authorList>
            <consortium name="US DOE Joint Genome Institute"/>
            <person name="Copeland A."/>
            <person name="Lucas S."/>
            <person name="Lapidus A."/>
            <person name="Barry K."/>
            <person name="Detter J.C."/>
            <person name="Glavina del Rio T."/>
            <person name="Hammon N."/>
            <person name="Israni S."/>
            <person name="Dalin E."/>
            <person name="Tice H."/>
            <person name="Pitluck S."/>
            <person name="Sims D."/>
            <person name="Brettin T."/>
            <person name="Bruce D."/>
            <person name="Han C."/>
            <person name="Schmutz J."/>
            <person name="Larimer F."/>
            <person name="Land M."/>
            <person name="Hauser L."/>
            <person name="Kyrpides N."/>
            <person name="Kim E."/>
            <person name="Magnuson T."/>
            <person name="Richardson P."/>
        </authorList>
    </citation>
    <scope>NUCLEOTIDE SEQUENCE [LARGE SCALE GENOMIC DNA]</scope>
    <source>
        <strain evidence="5">JF-5</strain>
        <plasmid evidence="5">Plasmid pACRY06</plasmid>
    </source>
</reference>
<dbReference type="Proteomes" id="UP000000245">
    <property type="component" value="Plasmid pACRY06"/>
</dbReference>
<evidence type="ECO:0000313" key="5">
    <source>
        <dbReference type="Proteomes" id="UP000000245"/>
    </source>
</evidence>
<keyword evidence="4" id="KW-0067">ATP-binding</keyword>
<dbReference type="Gene3D" id="2.30.30.940">
    <property type="match status" value="1"/>
</dbReference>
<keyword evidence="4" id="KW-0547">Nucleotide-binding</keyword>
<feature type="coiled-coil region" evidence="1">
    <location>
        <begin position="949"/>
        <end position="976"/>
    </location>
</feature>
<evidence type="ECO:0000259" key="3">
    <source>
        <dbReference type="Pfam" id="PF08751"/>
    </source>
</evidence>
<sequence>MASRSRTFRRSSAAAMARHVAQQAGLAAALKDEVTGAQLAEVFARDRLPGRWIGRGAAKLELGELVRMPDILAVMRDGVLKRPDPLDPLAPDTEIRLRGAGAEVGFYGVILALPKSVSLLLASDDPAEREAAEEAARVAERVFLETLEGLVRTRTGRDGVNSVSGDGLIAASFTHRGSSAGDPHLHVHFMISNSTQGSDYAWRTIDSKLFMSSQRVATAAAMRAMKACISELLGLSEDAWLSRQVGSVQTPELRDLAGAAENLSRASERLWRDRVKSGLHRTIDDRLDHHLWRLDREANAADYEKIEAEIDLTLANGGENADRLRADWRTLGGAALEKGLAGLRARRGGEAPSPSPSRRKRGGYDQKAALDFICGQEIFCLTDLAAWMVGEGVPAADSMLKAAKFLDAAAAEGLVHMTGKLSPTVFAMQEGLAVDTRRAHAVAGIGGRIVTDRRVQWEARMIEEFSALARQQRQRLLIEVPETATVEQSIALRLIAEGRGLCAIRGVAGAGKSFILKPAAEAARRQGMEVIAIARNAKIGRNLGQDIEANAAMSIADFLTRHQSRVGKARKPTLLVIDESGVVDEADLLAVLRLAADPASQIQVVMTGDRSQSQSIDRKATWGVLTRAAEQAGAVAELKTSFRNRAWAAEAQALREGDARAVVDAAARGGRLKTANSADYARVVAALWAEHPGSLVVTYTNEEAARISAEIQKLKEIEPVVEIARDQGCGVGDTIRTRRNDHDRSIYNGDTWEVIGAEEDGIFVENAAGRVVFLTSEYVKQHVELGYASTLDSAQGMTVDRAIFVGRAGLGRNQMYSGSTRGRAAPIYVMVSDEEQPEAVLASILETDDTIATADERVEEIAAKADELKKPRRLDAERERVEAERAARVAKTVRIWEAIKAAGGAEVSSLRQMTGVIRRASAAIHEQERLALERRQNRENRRFDLYEVLEANRAGLLEAERQLDRLSEALAAERARKLPETATRAAHQAQAQRIATLEALLENQRGLYGRVAERWQGVETNCAARLAEIDEIDASDRAWQADFLGRLRGEADAAEAGIKDFLARAAGRQARPKATGSGPEVT</sequence>